<evidence type="ECO:0000313" key="2">
    <source>
        <dbReference type="RefSeq" id="XP_042578903.1"/>
    </source>
</evidence>
<protein>
    <submittedName>
        <fullName evidence="2">Uncharacterized protein LOC109102473</fullName>
    </submittedName>
</protein>
<dbReference type="OrthoDB" id="8938364at2759"/>
<gene>
    <name evidence="2" type="primary">LOC109102473</name>
</gene>
<dbReference type="AlphaFoldDB" id="A0A9Q9ZYV4"/>
<accession>A0A9Q9ZYV4</accession>
<dbReference type="KEGG" id="ccar:109102473"/>
<proteinExistence type="predicted"/>
<keyword evidence="1" id="KW-0472">Membrane</keyword>
<sequence length="226" mass="26404">MSCKPLFVHHIESDTESDAENVTWKIKALQQTQKSITSAVYVRSRESHPGDIRTKLQLRRSSGLQDKSRICLEMGSWPSVSVINQTPYTWYFATQDKEYTRINAGDTISYKEYWQDYRFIYFRYENDTRDSFSYEFSTKKVGTSIILTETRDRSQIQMHCTSDGGSRFCPNYGKFLQASVPLYTIQPKVCAPLTITPMYFLSIPFQIYFPFVVLMCFTLLVRLLED</sequence>
<name>A0A9Q9ZYV4_CYPCA</name>
<reference evidence="2" key="1">
    <citation type="submission" date="2025-08" db="UniProtKB">
        <authorList>
            <consortium name="RefSeq"/>
        </authorList>
    </citation>
    <scope>IDENTIFICATION</scope>
    <source>
        <tissue evidence="2">Muscle</tissue>
    </source>
</reference>
<dbReference type="RefSeq" id="XP_042578903.1">
    <property type="nucleotide sequence ID" value="XM_042722969.1"/>
</dbReference>
<evidence type="ECO:0000256" key="1">
    <source>
        <dbReference type="SAM" id="Phobius"/>
    </source>
</evidence>
<organism evidence="2">
    <name type="scientific">Cyprinus carpio</name>
    <name type="common">Common carp</name>
    <dbReference type="NCBI Taxonomy" id="7962"/>
    <lineage>
        <taxon>Eukaryota</taxon>
        <taxon>Metazoa</taxon>
        <taxon>Chordata</taxon>
        <taxon>Craniata</taxon>
        <taxon>Vertebrata</taxon>
        <taxon>Euteleostomi</taxon>
        <taxon>Actinopterygii</taxon>
        <taxon>Neopterygii</taxon>
        <taxon>Teleostei</taxon>
        <taxon>Ostariophysi</taxon>
        <taxon>Cypriniformes</taxon>
        <taxon>Cyprinidae</taxon>
        <taxon>Cyprininae</taxon>
        <taxon>Cyprinus</taxon>
    </lineage>
</organism>
<feature type="transmembrane region" description="Helical" evidence="1">
    <location>
        <begin position="198"/>
        <end position="221"/>
    </location>
</feature>
<keyword evidence="1" id="KW-1133">Transmembrane helix</keyword>
<keyword evidence="1" id="KW-0812">Transmembrane</keyword>
<dbReference type="Proteomes" id="UP001155660">
    <property type="component" value="Chromosome B4"/>
</dbReference>
<dbReference type="GeneID" id="109102473"/>